<dbReference type="EMBL" id="BSDX01000001">
    <property type="protein sequence ID" value="GLI53970.1"/>
    <property type="molecule type" value="Genomic_DNA"/>
</dbReference>
<evidence type="ECO:0000313" key="4">
    <source>
        <dbReference type="Proteomes" id="UP001144297"/>
    </source>
</evidence>
<organism evidence="3 4">
    <name type="scientific">Thermodesulfovibrio yellowstonii</name>
    <dbReference type="NCBI Taxonomy" id="28262"/>
    <lineage>
        <taxon>Bacteria</taxon>
        <taxon>Pseudomonadati</taxon>
        <taxon>Nitrospirota</taxon>
        <taxon>Thermodesulfovibrionia</taxon>
        <taxon>Thermodesulfovibrionales</taxon>
        <taxon>Thermodesulfovibrionaceae</taxon>
        <taxon>Thermodesulfovibrio</taxon>
    </lineage>
</organism>
<feature type="transmembrane region" description="Helical" evidence="2">
    <location>
        <begin position="6"/>
        <end position="23"/>
    </location>
</feature>
<dbReference type="AlphaFoldDB" id="A0A9W6GHC0"/>
<keyword evidence="2" id="KW-0472">Membrane</keyword>
<comment type="caution">
    <text evidence="3">The sequence shown here is derived from an EMBL/GenBank/DDBJ whole genome shotgun (WGS) entry which is preliminary data.</text>
</comment>
<keyword evidence="2" id="KW-1133">Transmembrane helix</keyword>
<gene>
    <name evidence="3" type="ORF">TISLANDTSLP1_16630</name>
</gene>
<keyword evidence="4" id="KW-1185">Reference proteome</keyword>
<dbReference type="Proteomes" id="UP001144297">
    <property type="component" value="Unassembled WGS sequence"/>
</dbReference>
<sequence length="104" mass="12330">MTNLFKIAILAAPLAALIFYYVVMQQQKMDVELEKESMKFEQQWNEFKADSPFSTDRQKYQSRAEQAEKAQQELEQKKKEKEQKVEKFQSDFEKALEEAGKEVK</sequence>
<feature type="region of interest" description="Disordered" evidence="1">
    <location>
        <begin position="49"/>
        <end position="83"/>
    </location>
</feature>
<proteinExistence type="predicted"/>
<evidence type="ECO:0000313" key="3">
    <source>
        <dbReference type="EMBL" id="GLI53970.1"/>
    </source>
</evidence>
<reference evidence="3" key="1">
    <citation type="submission" date="2022-12" db="EMBL/GenBank/DDBJ databases">
        <title>Reference genome sequencing for broad-spectrum identification of bacterial and archaeal isolates by mass spectrometry.</title>
        <authorList>
            <person name="Sekiguchi Y."/>
            <person name="Tourlousse D.M."/>
        </authorList>
    </citation>
    <scope>NUCLEOTIDE SEQUENCE</scope>
    <source>
        <strain evidence="3">TSL-P1</strain>
    </source>
</reference>
<keyword evidence="2" id="KW-0812">Transmembrane</keyword>
<protein>
    <submittedName>
        <fullName evidence="3">Uncharacterized protein</fullName>
    </submittedName>
</protein>
<accession>A0A9W6GHC0</accession>
<evidence type="ECO:0000256" key="1">
    <source>
        <dbReference type="SAM" id="MobiDB-lite"/>
    </source>
</evidence>
<feature type="compositionally biased region" description="Basic and acidic residues" evidence="1">
    <location>
        <begin position="65"/>
        <end position="83"/>
    </location>
</feature>
<name>A0A9W6GHC0_9BACT</name>
<evidence type="ECO:0000256" key="2">
    <source>
        <dbReference type="SAM" id="Phobius"/>
    </source>
</evidence>